<dbReference type="InterPro" id="IPR011356">
    <property type="entry name" value="Leucine_aapep/pepB"/>
</dbReference>
<evidence type="ECO:0000313" key="12">
    <source>
        <dbReference type="Proteomes" id="UP000002029"/>
    </source>
</evidence>
<keyword evidence="5 8" id="KW-0645">Protease</keyword>
<dbReference type="RefSeq" id="WP_012889357.1">
    <property type="nucleotide sequence ID" value="NC_013595.1"/>
</dbReference>
<evidence type="ECO:0000256" key="7">
    <source>
        <dbReference type="ARBA" id="ARBA00049972"/>
    </source>
</evidence>
<comment type="catalytic activity">
    <reaction evidence="1 8">
        <text>Release of an N-terminal amino acid, Xaa-|-Yaa-, in which Xaa is preferably Leu, but may be other amino acids including Pro although not Arg or Lys, and Yaa may be Pro. Amino acid amides and methyl esters are also readily hydrolyzed, but rates on arylamides are exceedingly low.</text>
        <dbReference type="EC" id="3.4.11.1"/>
    </reaction>
</comment>
<evidence type="ECO:0000313" key="11">
    <source>
        <dbReference type="EMBL" id="ACZ85612.1"/>
    </source>
</evidence>
<keyword evidence="8" id="KW-0963">Cytoplasm</keyword>
<keyword evidence="12" id="KW-1185">Reference proteome</keyword>
<dbReference type="STRING" id="479432.Sros_2646"/>
<feature type="binding site" evidence="8">
    <location>
        <position position="272"/>
    </location>
    <ligand>
        <name>Mn(2+)</name>
        <dbReference type="ChEBI" id="CHEBI:29035"/>
        <label>2</label>
    </ligand>
</feature>
<proteinExistence type="inferred from homology"/>
<reference evidence="11 12" key="1">
    <citation type="journal article" date="2010" name="Stand. Genomic Sci.">
        <title>Complete genome sequence of Streptosporangium roseum type strain (NI 9100).</title>
        <authorList>
            <person name="Nolan M."/>
            <person name="Sikorski J."/>
            <person name="Jando M."/>
            <person name="Lucas S."/>
            <person name="Lapidus A."/>
            <person name="Glavina Del Rio T."/>
            <person name="Chen F."/>
            <person name="Tice H."/>
            <person name="Pitluck S."/>
            <person name="Cheng J.F."/>
            <person name="Chertkov O."/>
            <person name="Sims D."/>
            <person name="Meincke L."/>
            <person name="Brettin T."/>
            <person name="Han C."/>
            <person name="Detter J.C."/>
            <person name="Bruce D."/>
            <person name="Goodwin L."/>
            <person name="Land M."/>
            <person name="Hauser L."/>
            <person name="Chang Y.J."/>
            <person name="Jeffries C.D."/>
            <person name="Ivanova N."/>
            <person name="Mavromatis K."/>
            <person name="Mikhailova N."/>
            <person name="Chen A."/>
            <person name="Palaniappan K."/>
            <person name="Chain P."/>
            <person name="Rohde M."/>
            <person name="Goker M."/>
            <person name="Bristow J."/>
            <person name="Eisen J.A."/>
            <person name="Markowitz V."/>
            <person name="Hugenholtz P."/>
            <person name="Kyrpides N.C."/>
            <person name="Klenk H.P."/>
        </authorList>
    </citation>
    <scope>NUCLEOTIDE SEQUENCE [LARGE SCALE GENOMIC DNA]</scope>
    <source>
        <strain evidence="12">ATCC 12428 / DSM 43021 / JCM 3005 / NI 9100</strain>
    </source>
</reference>
<dbReference type="HOGENOM" id="CLU_013734_2_2_11"/>
<dbReference type="AlphaFoldDB" id="D2B4S6"/>
<keyword evidence="8" id="KW-0464">Manganese</keyword>
<evidence type="ECO:0000256" key="8">
    <source>
        <dbReference type="HAMAP-Rule" id="MF_00181"/>
    </source>
</evidence>
<comment type="subcellular location">
    <subcellularLocation>
        <location evidence="8">Cytoplasm</location>
    </subcellularLocation>
</comment>
<dbReference type="InterPro" id="IPR043472">
    <property type="entry name" value="Macro_dom-like"/>
</dbReference>
<evidence type="ECO:0000256" key="5">
    <source>
        <dbReference type="ARBA" id="ARBA00022670"/>
    </source>
</evidence>
<comment type="catalytic activity">
    <reaction evidence="2 8">
        <text>Release of an N-terminal amino acid, preferentially leucine, but not glutamic or aspartic acids.</text>
        <dbReference type="EC" id="3.4.11.10"/>
    </reaction>
</comment>
<feature type="binding site" evidence="8">
    <location>
        <position position="295"/>
    </location>
    <ligand>
        <name>Mn(2+)</name>
        <dbReference type="ChEBI" id="CHEBI:29035"/>
        <label>2</label>
    </ligand>
</feature>
<organism evidence="11 12">
    <name type="scientific">Streptosporangium roseum (strain ATCC 12428 / DSM 43021 / JCM 3005 / KCTC 9067 / NCIMB 10171 / NRRL 2505 / NI 9100)</name>
    <dbReference type="NCBI Taxonomy" id="479432"/>
    <lineage>
        <taxon>Bacteria</taxon>
        <taxon>Bacillati</taxon>
        <taxon>Actinomycetota</taxon>
        <taxon>Actinomycetes</taxon>
        <taxon>Streptosporangiales</taxon>
        <taxon>Streptosporangiaceae</taxon>
        <taxon>Streptosporangium</taxon>
    </lineage>
</organism>
<dbReference type="HAMAP" id="MF_00181">
    <property type="entry name" value="Cytosol_peptidase_M17"/>
    <property type="match status" value="1"/>
</dbReference>
<keyword evidence="4 8" id="KW-0031">Aminopeptidase</keyword>
<name>D2B4S6_STRRD</name>
<dbReference type="Pfam" id="PF00883">
    <property type="entry name" value="Peptidase_M17"/>
    <property type="match status" value="1"/>
</dbReference>
<evidence type="ECO:0000256" key="4">
    <source>
        <dbReference type="ARBA" id="ARBA00022438"/>
    </source>
</evidence>
<accession>D2B4S6</accession>
<dbReference type="InterPro" id="IPR008283">
    <property type="entry name" value="Peptidase_M17_N"/>
</dbReference>
<evidence type="ECO:0000259" key="9">
    <source>
        <dbReference type="Pfam" id="PF00883"/>
    </source>
</evidence>
<dbReference type="KEGG" id="sro:Sros_2646"/>
<feature type="active site" evidence="8">
    <location>
        <position position="284"/>
    </location>
</feature>
<keyword evidence="6 8" id="KW-0378">Hydrolase</keyword>
<feature type="binding site" evidence="8">
    <location>
        <position position="277"/>
    </location>
    <ligand>
        <name>Mn(2+)</name>
        <dbReference type="ChEBI" id="CHEBI:29035"/>
        <label>1</label>
    </ligand>
</feature>
<dbReference type="CDD" id="cd00433">
    <property type="entry name" value="Peptidase_M17"/>
    <property type="match status" value="1"/>
</dbReference>
<evidence type="ECO:0000256" key="6">
    <source>
        <dbReference type="ARBA" id="ARBA00022801"/>
    </source>
</evidence>
<dbReference type="eggNOG" id="COG0260">
    <property type="taxonomic scope" value="Bacteria"/>
</dbReference>
<dbReference type="Proteomes" id="UP000002029">
    <property type="component" value="Chromosome"/>
</dbReference>
<feature type="domain" description="Cytosol aminopeptidase" evidence="9">
    <location>
        <begin position="192"/>
        <end position="499"/>
    </location>
</feature>
<evidence type="ECO:0000256" key="1">
    <source>
        <dbReference type="ARBA" id="ARBA00000135"/>
    </source>
</evidence>
<feature type="binding site" evidence="8">
    <location>
        <position position="277"/>
    </location>
    <ligand>
        <name>Mn(2+)</name>
        <dbReference type="ChEBI" id="CHEBI:29035"/>
        <label>2</label>
    </ligand>
</feature>
<dbReference type="GO" id="GO:0006508">
    <property type="term" value="P:proteolysis"/>
    <property type="evidence" value="ECO:0007669"/>
    <property type="project" value="UniProtKB-KW"/>
</dbReference>
<feature type="binding site" evidence="8">
    <location>
        <position position="356"/>
    </location>
    <ligand>
        <name>Mn(2+)</name>
        <dbReference type="ChEBI" id="CHEBI:29035"/>
        <label>1</label>
    </ligand>
</feature>
<dbReference type="Gene3D" id="3.40.220.10">
    <property type="entry name" value="Leucine Aminopeptidase, subunit E, domain 1"/>
    <property type="match status" value="1"/>
</dbReference>
<keyword evidence="8" id="KW-0479">Metal-binding</keyword>
<dbReference type="PANTHER" id="PTHR11963">
    <property type="entry name" value="LEUCINE AMINOPEPTIDASE-RELATED"/>
    <property type="match status" value="1"/>
</dbReference>
<feature type="binding site" evidence="8">
    <location>
        <position position="354"/>
    </location>
    <ligand>
        <name>Mn(2+)</name>
        <dbReference type="ChEBI" id="CHEBI:29035"/>
        <label>1</label>
    </ligand>
</feature>
<dbReference type="InterPro" id="IPR000819">
    <property type="entry name" value="Peptidase_M17_C"/>
</dbReference>
<gene>
    <name evidence="8" type="primary">pepA</name>
    <name evidence="11" type="ordered locus">Sros_2646</name>
</gene>
<dbReference type="SUPFAM" id="SSF53187">
    <property type="entry name" value="Zn-dependent exopeptidases"/>
    <property type="match status" value="1"/>
</dbReference>
<dbReference type="EC" id="3.4.11.10" evidence="8"/>
<comment type="cofactor">
    <cofactor evidence="8">
        <name>Mn(2+)</name>
        <dbReference type="ChEBI" id="CHEBI:29035"/>
    </cofactor>
    <text evidence="8">Binds 2 manganese ions per subunit.</text>
</comment>
<sequence>MRTAQARLASGDVTTVRLNSTDNAVSFDTDALVVGVHTGPDGPRPAPGAESVDEALGGGLAATLLAMGVKGKQGEIAKLPTFGALSAPLLAVVGLGDAPEGDYDTESLRRAAGIASRALAGTSRVALALPAADARRAGAVAQGALLGAYSFTTYRTTGEQTAPVAELTVLSDADGAQDAVERAATVAASVSLVRDLVNTPPSDLWPARFAEIAEQTGSAAGLSVEVLDDKALKEEGYGGIVAVGQGSANPPRLVRLAYSHPEAAKTVAFVGKGITFDSGGLSLKPTSSMDWMKSDMSGAGAVFGALVAIARLGLKVNAVGYLCLAENMPSGTAQRPSDVFTSFAGKTVEVLDTDAEGRLVLIDGIARAGQDSPDLIVDVATLTGAQIVALGWRTAGVMANDDELREEVVRTAGEQGEAAWGMPLPEELRKGLDSPVADIANLHPERFGGMLTAGIFLREFVPEGVRWAHIDMAGPAFNKGEPHGYTPKGGTGAITRTLIGLAERYAS</sequence>
<dbReference type="PANTHER" id="PTHR11963:SF23">
    <property type="entry name" value="CYTOSOL AMINOPEPTIDASE"/>
    <property type="match status" value="1"/>
</dbReference>
<dbReference type="GO" id="GO:0030145">
    <property type="term" value="F:manganese ion binding"/>
    <property type="evidence" value="ECO:0007669"/>
    <property type="project" value="UniProtKB-UniRule"/>
</dbReference>
<feature type="binding site" evidence="8">
    <location>
        <position position="356"/>
    </location>
    <ligand>
        <name>Mn(2+)</name>
        <dbReference type="ChEBI" id="CHEBI:29035"/>
        <label>2</label>
    </ligand>
</feature>
<dbReference type="SUPFAM" id="SSF52949">
    <property type="entry name" value="Macro domain-like"/>
    <property type="match status" value="1"/>
</dbReference>
<dbReference type="EC" id="3.4.11.1" evidence="8"/>
<dbReference type="InterPro" id="IPR023042">
    <property type="entry name" value="Peptidase_M17_leu_NH2_pept"/>
</dbReference>
<comment type="similarity">
    <text evidence="3 8">Belongs to the peptidase M17 family.</text>
</comment>
<evidence type="ECO:0000256" key="2">
    <source>
        <dbReference type="ARBA" id="ARBA00000967"/>
    </source>
</evidence>
<dbReference type="NCBIfam" id="NF002073">
    <property type="entry name" value="PRK00913.1-2"/>
    <property type="match status" value="1"/>
</dbReference>
<dbReference type="Gene3D" id="3.40.630.10">
    <property type="entry name" value="Zn peptidases"/>
    <property type="match status" value="1"/>
</dbReference>
<comment type="function">
    <text evidence="7 8">Presumably involved in the processing and regular turnover of intracellular proteins. Catalyzes the removal of unsubstituted N-terminal amino acids from various peptides.</text>
</comment>
<dbReference type="GO" id="GO:0005737">
    <property type="term" value="C:cytoplasm"/>
    <property type="evidence" value="ECO:0007669"/>
    <property type="project" value="UniProtKB-SubCell"/>
</dbReference>
<protein>
    <recommendedName>
        <fullName evidence="8">Probable cytosol aminopeptidase</fullName>
        <ecNumber evidence="8">3.4.11.1</ecNumber>
    </recommendedName>
    <alternativeName>
        <fullName evidence="8">Leucine aminopeptidase</fullName>
        <shortName evidence="8">LAP</shortName>
        <ecNumber evidence="8">3.4.11.10</ecNumber>
    </alternativeName>
    <alternativeName>
        <fullName evidence="8">Leucyl aminopeptidase</fullName>
    </alternativeName>
</protein>
<evidence type="ECO:0000259" key="10">
    <source>
        <dbReference type="Pfam" id="PF02789"/>
    </source>
</evidence>
<dbReference type="PRINTS" id="PR00481">
    <property type="entry name" value="LAMNOPPTDASE"/>
</dbReference>
<dbReference type="OrthoDB" id="9809354at2"/>
<feature type="domain" description="Peptidase M17 leucyl aminopeptidase N-terminal" evidence="10">
    <location>
        <begin position="33"/>
        <end position="156"/>
    </location>
</feature>
<evidence type="ECO:0000256" key="3">
    <source>
        <dbReference type="ARBA" id="ARBA00009528"/>
    </source>
</evidence>
<feature type="active site" evidence="8">
    <location>
        <position position="358"/>
    </location>
</feature>
<dbReference type="EMBL" id="CP001814">
    <property type="protein sequence ID" value="ACZ85612.1"/>
    <property type="molecule type" value="Genomic_DNA"/>
</dbReference>
<dbReference type="Pfam" id="PF02789">
    <property type="entry name" value="Peptidase_M17_N"/>
    <property type="match status" value="1"/>
</dbReference>
<dbReference type="GO" id="GO:0070006">
    <property type="term" value="F:metalloaminopeptidase activity"/>
    <property type="evidence" value="ECO:0007669"/>
    <property type="project" value="InterPro"/>
</dbReference>